<protein>
    <recommendedName>
        <fullName evidence="8">VIT family protein</fullName>
    </recommendedName>
</protein>
<evidence type="ECO:0000256" key="5">
    <source>
        <dbReference type="SAM" id="Phobius"/>
    </source>
</evidence>
<feature type="transmembrane region" description="Helical" evidence="5">
    <location>
        <begin position="225"/>
        <end position="246"/>
    </location>
</feature>
<evidence type="ECO:0008006" key="8">
    <source>
        <dbReference type="Google" id="ProtNLM"/>
    </source>
</evidence>
<dbReference type="Pfam" id="PF01988">
    <property type="entry name" value="VIT1"/>
    <property type="match status" value="1"/>
</dbReference>
<dbReference type="AlphaFoldDB" id="A0A1A9HV03"/>
<dbReference type="RefSeq" id="WP_066482158.1">
    <property type="nucleotide sequence ID" value="NZ_CP014639.1"/>
</dbReference>
<accession>A0A1A9HV03</accession>
<keyword evidence="2 5" id="KW-0812">Transmembrane</keyword>
<evidence type="ECO:0000256" key="2">
    <source>
        <dbReference type="ARBA" id="ARBA00022692"/>
    </source>
</evidence>
<feature type="transmembrane region" description="Helical" evidence="5">
    <location>
        <begin position="74"/>
        <end position="94"/>
    </location>
</feature>
<proteinExistence type="predicted"/>
<dbReference type="GO" id="GO:0030026">
    <property type="term" value="P:intracellular manganese ion homeostasis"/>
    <property type="evidence" value="ECO:0007669"/>
    <property type="project" value="InterPro"/>
</dbReference>
<keyword evidence="7" id="KW-1185">Reference proteome</keyword>
<evidence type="ECO:0000256" key="1">
    <source>
        <dbReference type="ARBA" id="ARBA00004127"/>
    </source>
</evidence>
<dbReference type="GO" id="GO:0012505">
    <property type="term" value="C:endomembrane system"/>
    <property type="evidence" value="ECO:0007669"/>
    <property type="project" value="UniProtKB-SubCell"/>
</dbReference>
<dbReference type="STRING" id="1806891.Cs308_0494"/>
<dbReference type="InterPro" id="IPR008217">
    <property type="entry name" value="Ccc1_fam"/>
</dbReference>
<dbReference type="OrthoDB" id="19013at2"/>
<name>A0A1A9HV03_9CHLA</name>
<keyword evidence="3 5" id="KW-1133">Transmembrane helix</keyword>
<dbReference type="CDD" id="cd02437">
    <property type="entry name" value="CCC1_like_1"/>
    <property type="match status" value="1"/>
</dbReference>
<dbReference type="GO" id="GO:0005384">
    <property type="term" value="F:manganese ion transmembrane transporter activity"/>
    <property type="evidence" value="ECO:0007669"/>
    <property type="project" value="InterPro"/>
</dbReference>
<evidence type="ECO:0000313" key="6">
    <source>
        <dbReference type="EMBL" id="ANH78665.1"/>
    </source>
</evidence>
<gene>
    <name evidence="6" type="ORF">Cs308_0494</name>
</gene>
<sequence length="247" mass="27952">MNTNSNHFKSLTPGDHVKVIKDKHSICKGEPHTTAKGFFYHLASNAVATGVFLFFIRTLFFLIPTNYMTQVKMLVSLGLGWIFYHGCLTARKAWAYMELSHRSMLQEKEEIENHLDQEKAELRVIFTHQGFKDSLLEEMIDYVSSDTTLLLDTMIRNELGIHKEDFPHPLVQGGTCMLGGFLGFILFLPLVICVSYTLSGILTAIVIIILSIIKAKILENDSITEFVWMLGIFLTAISIVCSLIKFL</sequence>
<keyword evidence="4 5" id="KW-0472">Membrane</keyword>
<comment type="subcellular location">
    <subcellularLocation>
        <location evidence="1">Endomembrane system</location>
        <topology evidence="1">Multi-pass membrane protein</topology>
    </subcellularLocation>
</comment>
<organism evidence="6 7">
    <name type="scientific">Candidatus Chlamydia sanziniae</name>
    <dbReference type="NCBI Taxonomy" id="1806891"/>
    <lineage>
        <taxon>Bacteria</taxon>
        <taxon>Pseudomonadati</taxon>
        <taxon>Chlamydiota</taxon>
        <taxon>Chlamydiia</taxon>
        <taxon>Chlamydiales</taxon>
        <taxon>Chlamydiaceae</taxon>
        <taxon>Chlamydia/Chlamydophila group</taxon>
        <taxon>Chlamydia</taxon>
    </lineage>
</organism>
<reference evidence="7" key="1">
    <citation type="submission" date="2016-03" db="EMBL/GenBank/DDBJ databases">
        <title>Culture-independent genomics supports pathogen discovery for uncultivable bacteria within the genus Chlamydia.</title>
        <authorList>
            <person name="Taylor-Brown A."/>
            <person name="Bachmann N.L."/>
            <person name="Borel N."/>
            <person name="Polkinghorne A."/>
        </authorList>
    </citation>
    <scope>NUCLEOTIDE SEQUENCE [LARGE SCALE GENOMIC DNA]</scope>
    <source>
        <strain evidence="7">2742-308</strain>
    </source>
</reference>
<evidence type="ECO:0000256" key="3">
    <source>
        <dbReference type="ARBA" id="ARBA00022989"/>
    </source>
</evidence>
<dbReference type="Proteomes" id="UP000078162">
    <property type="component" value="Chromosome"/>
</dbReference>
<feature type="transmembrane region" description="Helical" evidence="5">
    <location>
        <begin position="38"/>
        <end position="62"/>
    </location>
</feature>
<dbReference type="PATRIC" id="fig|1806891.3.peg.486"/>
<evidence type="ECO:0000256" key="4">
    <source>
        <dbReference type="ARBA" id="ARBA00023136"/>
    </source>
</evidence>
<dbReference type="EMBL" id="CP014639">
    <property type="protein sequence ID" value="ANH78665.1"/>
    <property type="molecule type" value="Genomic_DNA"/>
</dbReference>
<evidence type="ECO:0000313" key="7">
    <source>
        <dbReference type="Proteomes" id="UP000078162"/>
    </source>
</evidence>
<feature type="transmembrane region" description="Helical" evidence="5">
    <location>
        <begin position="180"/>
        <end position="213"/>
    </location>
</feature>
<dbReference type="KEGG" id="csaz:Cs308_0494"/>